<keyword evidence="7" id="KW-0675">Receptor</keyword>
<dbReference type="GO" id="GO:0009279">
    <property type="term" value="C:cell outer membrane"/>
    <property type="evidence" value="ECO:0007669"/>
    <property type="project" value="UniProtKB-SubCell"/>
</dbReference>
<protein>
    <submittedName>
        <fullName evidence="7">TonB-dependent receptor</fullName>
    </submittedName>
</protein>
<feature type="domain" description="Outer membrane protein beta-barrel" evidence="6">
    <location>
        <begin position="388"/>
        <end position="800"/>
    </location>
</feature>
<organism evidence="7 8">
    <name type="scientific">Echinicola pacifica</name>
    <dbReference type="NCBI Taxonomy" id="346377"/>
    <lineage>
        <taxon>Bacteria</taxon>
        <taxon>Pseudomonadati</taxon>
        <taxon>Bacteroidota</taxon>
        <taxon>Cytophagia</taxon>
        <taxon>Cytophagales</taxon>
        <taxon>Cyclobacteriaceae</taxon>
        <taxon>Echinicola</taxon>
    </lineage>
</organism>
<evidence type="ECO:0000256" key="1">
    <source>
        <dbReference type="ARBA" id="ARBA00004442"/>
    </source>
</evidence>
<feature type="chain" id="PRO_5037392589" evidence="4">
    <location>
        <begin position="21"/>
        <end position="821"/>
    </location>
</feature>
<feature type="signal peptide" evidence="4">
    <location>
        <begin position="1"/>
        <end position="20"/>
    </location>
</feature>
<dbReference type="Proteomes" id="UP000619457">
    <property type="component" value="Unassembled WGS sequence"/>
</dbReference>
<reference evidence="7" key="1">
    <citation type="journal article" date="2014" name="Int. J. Syst. Evol. Microbiol.">
        <title>Complete genome sequence of Corynebacterium casei LMG S-19264T (=DSM 44701T), isolated from a smear-ripened cheese.</title>
        <authorList>
            <consortium name="US DOE Joint Genome Institute (JGI-PGF)"/>
            <person name="Walter F."/>
            <person name="Albersmeier A."/>
            <person name="Kalinowski J."/>
            <person name="Ruckert C."/>
        </authorList>
    </citation>
    <scope>NUCLEOTIDE SEQUENCE</scope>
    <source>
        <strain evidence="7">KCTC 12368</strain>
    </source>
</reference>
<dbReference type="InterPro" id="IPR036942">
    <property type="entry name" value="Beta-barrel_TonB_sf"/>
</dbReference>
<keyword evidence="3" id="KW-0998">Cell outer membrane</keyword>
<keyword evidence="4" id="KW-0732">Signal</keyword>
<keyword evidence="2" id="KW-0472">Membrane</keyword>
<evidence type="ECO:0000313" key="8">
    <source>
        <dbReference type="Proteomes" id="UP000619457"/>
    </source>
</evidence>
<evidence type="ECO:0000256" key="2">
    <source>
        <dbReference type="ARBA" id="ARBA00023136"/>
    </source>
</evidence>
<feature type="domain" description="TonB-dependent receptor plug" evidence="5">
    <location>
        <begin position="131"/>
        <end position="218"/>
    </location>
</feature>
<reference evidence="7" key="2">
    <citation type="submission" date="2020-09" db="EMBL/GenBank/DDBJ databases">
        <authorList>
            <person name="Sun Q."/>
            <person name="Kim S."/>
        </authorList>
    </citation>
    <scope>NUCLEOTIDE SEQUENCE</scope>
    <source>
        <strain evidence="7">KCTC 12368</strain>
    </source>
</reference>
<dbReference type="Pfam" id="PF07715">
    <property type="entry name" value="Plug"/>
    <property type="match status" value="1"/>
</dbReference>
<proteinExistence type="predicted"/>
<dbReference type="InterPro" id="IPR008969">
    <property type="entry name" value="CarboxyPept-like_regulatory"/>
</dbReference>
<evidence type="ECO:0000259" key="5">
    <source>
        <dbReference type="Pfam" id="PF07715"/>
    </source>
</evidence>
<comment type="subcellular location">
    <subcellularLocation>
        <location evidence="1">Cell outer membrane</location>
    </subcellularLocation>
</comment>
<dbReference type="Gene3D" id="2.40.170.20">
    <property type="entry name" value="TonB-dependent receptor, beta-barrel domain"/>
    <property type="match status" value="1"/>
</dbReference>
<accession>A0A918UPQ4</accession>
<dbReference type="Gene3D" id="2.60.40.1120">
    <property type="entry name" value="Carboxypeptidase-like, regulatory domain"/>
    <property type="match status" value="1"/>
</dbReference>
<dbReference type="Gene3D" id="2.170.130.10">
    <property type="entry name" value="TonB-dependent receptor, plug domain"/>
    <property type="match status" value="1"/>
</dbReference>
<dbReference type="PANTHER" id="PTHR40980:SF4">
    <property type="entry name" value="TONB-DEPENDENT RECEPTOR-LIKE BETA-BARREL DOMAIN-CONTAINING PROTEIN"/>
    <property type="match status" value="1"/>
</dbReference>
<name>A0A918UPQ4_9BACT</name>
<evidence type="ECO:0000256" key="3">
    <source>
        <dbReference type="ARBA" id="ARBA00023237"/>
    </source>
</evidence>
<dbReference type="SUPFAM" id="SSF49464">
    <property type="entry name" value="Carboxypeptidase regulatory domain-like"/>
    <property type="match status" value="1"/>
</dbReference>
<dbReference type="AlphaFoldDB" id="A0A918UPQ4"/>
<sequence length="821" mass="92400">MNTKIPAFLILFFLALSVQAQNSIQGRLLDANDQNPLEYANVGVYSARDSSMQTGTITGADGTFSIEKLPKGSYYIEAQFMGYELSRTKALEINKGDQINIGTLYLQPHQELLDEVEVNGKGFTTMHKIDRQVFDAGSFQSAQGGNATDVLRNLPSVSINAEGDIAVRGTSGFVVMLNGKPVQSDPKMILGQIPANSIENIEVVTAPSAKYDPEGKAGIINILTKSGSIDGTFLQVNGKLGAPSIQNYDNKENPQRYGGDFTLNHRQDKWDISLGASYSRNDLAGRREGNVYTIIGDTTTYFPSDGERSFVEKAYSGRFTVGYTPNVNNNFSMGFYAGKRTKDRTADILYYDNHADVNGEEIYSMQYYNENLRIRRGDFILGSLDYTHQFENKAKLSSSFLYEHTMLGGPTTNRNLGYPDTDYVYQDEYNTNDNPLHGVRFQTDYTAAPGALGTFEAGYQFRNLNHTGDFVYERKNNDTGEWELIPEFSSNVDLSRQIHSAYGLLSGDKGPWTYSAGLRIEYMNRELDLRDKAALVDTTYLYDFVKPFPSASLQYAFSDDLTMRAAYSKRIQRTTTFKMNPFPEREHSETLEQGDPTLLPEFIDLTELGINKDFGDHSVYATAYYSHINNLVNRVNTVYNDTILNRIYSNVGTGTSIGLEAGAEVYPTSWWKIFAGGNIYNYHIKGSFNDNPIDNDSWVYSINANTSFDISSSLSVQWTLNYLSARNTAQGEDSQFYSPNLTVRKTFLDGRLTTTLQWLNMDMGLLNTNEQRITTWNEGSFYTTTNYVYEVDMIMLNVSFSFNQLKNKSKFIKSEFGESEF</sequence>
<evidence type="ECO:0000313" key="7">
    <source>
        <dbReference type="EMBL" id="GGZ24954.1"/>
    </source>
</evidence>
<comment type="caution">
    <text evidence="7">The sequence shown here is derived from an EMBL/GenBank/DDBJ whole genome shotgun (WGS) entry which is preliminary data.</text>
</comment>
<dbReference type="EMBL" id="BMWX01000003">
    <property type="protein sequence ID" value="GGZ24954.1"/>
    <property type="molecule type" value="Genomic_DNA"/>
</dbReference>
<dbReference type="InterPro" id="IPR041700">
    <property type="entry name" value="OMP_b-brl_3"/>
</dbReference>
<dbReference type="InterPro" id="IPR012910">
    <property type="entry name" value="Plug_dom"/>
</dbReference>
<dbReference type="RefSeq" id="WP_018473452.1">
    <property type="nucleotide sequence ID" value="NZ_BMWX01000003.1"/>
</dbReference>
<keyword evidence="8" id="KW-1185">Reference proteome</keyword>
<evidence type="ECO:0000259" key="6">
    <source>
        <dbReference type="Pfam" id="PF14905"/>
    </source>
</evidence>
<dbReference type="PANTHER" id="PTHR40980">
    <property type="entry name" value="PLUG DOMAIN-CONTAINING PROTEIN"/>
    <property type="match status" value="1"/>
</dbReference>
<gene>
    <name evidence="7" type="ORF">GCM10007049_16750</name>
</gene>
<dbReference type="InterPro" id="IPR037066">
    <property type="entry name" value="Plug_dom_sf"/>
</dbReference>
<evidence type="ECO:0000256" key="4">
    <source>
        <dbReference type="SAM" id="SignalP"/>
    </source>
</evidence>
<dbReference type="Pfam" id="PF13715">
    <property type="entry name" value="CarbopepD_reg_2"/>
    <property type="match status" value="1"/>
</dbReference>
<dbReference type="SUPFAM" id="SSF56935">
    <property type="entry name" value="Porins"/>
    <property type="match status" value="1"/>
</dbReference>
<dbReference type="Pfam" id="PF14905">
    <property type="entry name" value="OMP_b-brl_3"/>
    <property type="match status" value="1"/>
</dbReference>